<accession>A0ABQ8K691</accession>
<protein>
    <submittedName>
        <fullName evidence="1">Ribonuclease P 40kDa subunit-domain-containing protein</fullName>
    </submittedName>
</protein>
<dbReference type="Proteomes" id="UP000814176">
    <property type="component" value="Unassembled WGS sequence"/>
</dbReference>
<dbReference type="Pfam" id="PF08584">
    <property type="entry name" value="Ribonuc_P_40"/>
    <property type="match status" value="1"/>
</dbReference>
<sequence>MTVARASTRSWTVPPTHFLNRHVDMVFPSELMLQGELASLTSTYWSCRSTITKFIDYAKTFVNKLEMQSDIAAVSLFDPATDAGFSLDTRGVLTFVVDKTAYERLGLAGTQMRWSGCDDMYLIQCTLSEGVPDDPATRKLHQYGPKQQAAITQWDADHGLWNISYYLRDAGPNSIPIGGSTEHVVRPSISRRAHVHVPEPTLCSCPNSEEEREDWDEEISALFEWVGMSCLGSQRLLASDSCDPYIAMYASPSPSHVTDTVHIRWRGLLSPAFTRSIVGSMLKACLPRPAFAAVTIHGMPTAPVTYIPPSSSLRTPMRLPRPESEDTWSLLVSSHGDAQRGTSNWVLAESIGKWDSRWG</sequence>
<dbReference type="EMBL" id="JADCUA010000021">
    <property type="protein sequence ID" value="KAH9832613.1"/>
    <property type="molecule type" value="Genomic_DNA"/>
</dbReference>
<comment type="caution">
    <text evidence="1">The sequence shown here is derived from an EMBL/GenBank/DDBJ whole genome shotgun (WGS) entry which is preliminary data.</text>
</comment>
<keyword evidence="2" id="KW-1185">Reference proteome</keyword>
<gene>
    <name evidence="1" type="ORF">C8Q71DRAFT_260912</name>
</gene>
<organism evidence="1 2">
    <name type="scientific">Rhodofomes roseus</name>
    <dbReference type="NCBI Taxonomy" id="34475"/>
    <lineage>
        <taxon>Eukaryota</taxon>
        <taxon>Fungi</taxon>
        <taxon>Dikarya</taxon>
        <taxon>Basidiomycota</taxon>
        <taxon>Agaricomycotina</taxon>
        <taxon>Agaricomycetes</taxon>
        <taxon>Polyporales</taxon>
        <taxon>Rhodofomes</taxon>
    </lineage>
</organism>
<dbReference type="GeneID" id="71998103"/>
<dbReference type="RefSeq" id="XP_047775531.1">
    <property type="nucleotide sequence ID" value="XM_047917371.1"/>
</dbReference>
<evidence type="ECO:0000313" key="2">
    <source>
        <dbReference type="Proteomes" id="UP000814176"/>
    </source>
</evidence>
<proteinExistence type="predicted"/>
<evidence type="ECO:0000313" key="1">
    <source>
        <dbReference type="EMBL" id="KAH9832613.1"/>
    </source>
</evidence>
<name>A0ABQ8K691_9APHY</name>
<reference evidence="1 2" key="1">
    <citation type="journal article" date="2021" name="Environ. Microbiol.">
        <title>Gene family expansions and transcriptome signatures uncover fungal adaptations to wood decay.</title>
        <authorList>
            <person name="Hage H."/>
            <person name="Miyauchi S."/>
            <person name="Viragh M."/>
            <person name="Drula E."/>
            <person name="Min B."/>
            <person name="Chaduli D."/>
            <person name="Navarro D."/>
            <person name="Favel A."/>
            <person name="Norest M."/>
            <person name="Lesage-Meessen L."/>
            <person name="Balint B."/>
            <person name="Merenyi Z."/>
            <person name="de Eugenio L."/>
            <person name="Morin E."/>
            <person name="Martinez A.T."/>
            <person name="Baldrian P."/>
            <person name="Stursova M."/>
            <person name="Martinez M.J."/>
            <person name="Novotny C."/>
            <person name="Magnuson J.K."/>
            <person name="Spatafora J.W."/>
            <person name="Maurice S."/>
            <person name="Pangilinan J."/>
            <person name="Andreopoulos W."/>
            <person name="LaButti K."/>
            <person name="Hundley H."/>
            <person name="Na H."/>
            <person name="Kuo A."/>
            <person name="Barry K."/>
            <person name="Lipzen A."/>
            <person name="Henrissat B."/>
            <person name="Riley R."/>
            <person name="Ahrendt S."/>
            <person name="Nagy L.G."/>
            <person name="Grigoriev I.V."/>
            <person name="Martin F."/>
            <person name="Rosso M.N."/>
        </authorList>
    </citation>
    <scope>NUCLEOTIDE SEQUENCE [LARGE SCALE GENOMIC DNA]</scope>
    <source>
        <strain evidence="1 2">CIRM-BRFM 1785</strain>
    </source>
</reference>
<dbReference type="InterPro" id="IPR013893">
    <property type="entry name" value="RNase_P_Rpp40"/>
</dbReference>
<dbReference type="PANTHER" id="PTHR15396">
    <property type="entry name" value="RIBONUCLEASE P PROTEIN SUBUNIT P40"/>
    <property type="match status" value="1"/>
</dbReference>
<dbReference type="PANTHER" id="PTHR15396:SF1">
    <property type="entry name" value="RIBONUCLEASE P PROTEIN SUBUNIT P40"/>
    <property type="match status" value="1"/>
</dbReference>